<evidence type="ECO:0000256" key="2">
    <source>
        <dbReference type="ARBA" id="ARBA00022519"/>
    </source>
</evidence>
<evidence type="ECO:0000256" key="4">
    <source>
        <dbReference type="ARBA" id="ARBA00022692"/>
    </source>
</evidence>
<evidence type="ECO:0000259" key="12">
    <source>
        <dbReference type="SMART" id="SM00771"/>
    </source>
</evidence>
<dbReference type="InterPro" id="IPR007449">
    <property type="entry name" value="ZipA_FtsZ-bd_C"/>
</dbReference>
<gene>
    <name evidence="13" type="ORF">CRENPOLYSF2_2480002</name>
</gene>
<evidence type="ECO:0000313" key="13">
    <source>
        <dbReference type="EMBL" id="SJM91977.1"/>
    </source>
</evidence>
<dbReference type="EMBL" id="FUKJ01000166">
    <property type="protein sequence ID" value="SJM91977.1"/>
    <property type="molecule type" value="Genomic_DNA"/>
</dbReference>
<evidence type="ECO:0000313" key="14">
    <source>
        <dbReference type="Proteomes" id="UP000195442"/>
    </source>
</evidence>
<dbReference type="Pfam" id="PF04354">
    <property type="entry name" value="ZipA_C"/>
    <property type="match status" value="1"/>
</dbReference>
<protein>
    <recommendedName>
        <fullName evidence="8">Cell division protein ZipA</fullName>
    </recommendedName>
</protein>
<organism evidence="13 14">
    <name type="scientific">Crenothrix polyspora</name>
    <dbReference type="NCBI Taxonomy" id="360316"/>
    <lineage>
        <taxon>Bacteria</taxon>
        <taxon>Pseudomonadati</taxon>
        <taxon>Pseudomonadota</taxon>
        <taxon>Gammaproteobacteria</taxon>
        <taxon>Methylococcales</taxon>
        <taxon>Crenotrichaceae</taxon>
        <taxon>Crenothrix</taxon>
    </lineage>
</organism>
<evidence type="ECO:0000256" key="11">
    <source>
        <dbReference type="SAM" id="Phobius"/>
    </source>
</evidence>
<evidence type="ECO:0000256" key="8">
    <source>
        <dbReference type="RuleBase" id="RU003612"/>
    </source>
</evidence>
<evidence type="ECO:0000256" key="7">
    <source>
        <dbReference type="ARBA" id="ARBA00023306"/>
    </source>
</evidence>
<keyword evidence="1 9" id="KW-1003">Cell membrane</keyword>
<name>A0A1R4H737_9GAMM</name>
<keyword evidence="2 9" id="KW-0997">Cell inner membrane</keyword>
<dbReference type="RefSeq" id="WP_087146772.1">
    <property type="nucleotide sequence ID" value="NZ_FUKJ01000166.1"/>
</dbReference>
<dbReference type="InterPro" id="IPR011919">
    <property type="entry name" value="Cell_div_ZipA"/>
</dbReference>
<keyword evidence="7 8" id="KW-0131">Cell cycle</keyword>
<feature type="compositionally biased region" description="Polar residues" evidence="10">
    <location>
        <begin position="74"/>
        <end position="90"/>
    </location>
</feature>
<evidence type="ECO:0000256" key="3">
    <source>
        <dbReference type="ARBA" id="ARBA00022618"/>
    </source>
</evidence>
<feature type="transmembrane region" description="Helical" evidence="11">
    <location>
        <begin position="6"/>
        <end position="27"/>
    </location>
</feature>
<dbReference type="GO" id="GO:0000917">
    <property type="term" value="P:division septum assembly"/>
    <property type="evidence" value="ECO:0007669"/>
    <property type="project" value="TreeGrafter"/>
</dbReference>
<accession>A0A1R4H737</accession>
<dbReference type="GO" id="GO:0005886">
    <property type="term" value="C:plasma membrane"/>
    <property type="evidence" value="ECO:0007669"/>
    <property type="project" value="UniProtKB-SubCell"/>
</dbReference>
<reference evidence="14" key="1">
    <citation type="submission" date="2017-02" db="EMBL/GenBank/DDBJ databases">
        <authorList>
            <person name="Daims H."/>
        </authorList>
    </citation>
    <scope>NUCLEOTIDE SEQUENCE [LARGE SCALE GENOMIC DNA]</scope>
</reference>
<comment type="subcellular location">
    <subcellularLocation>
        <location evidence="9">Cell inner membrane</location>
        <topology evidence="9">Single-pass type I membrane protein</topology>
    </subcellularLocation>
</comment>
<dbReference type="SUPFAM" id="SSF64383">
    <property type="entry name" value="Cell-division protein ZipA, C-terminal domain"/>
    <property type="match status" value="1"/>
</dbReference>
<evidence type="ECO:0000256" key="9">
    <source>
        <dbReference type="RuleBase" id="RU003613"/>
    </source>
</evidence>
<keyword evidence="14" id="KW-1185">Reference proteome</keyword>
<keyword evidence="4 9" id="KW-0812">Transmembrane</keyword>
<evidence type="ECO:0000256" key="5">
    <source>
        <dbReference type="ARBA" id="ARBA00022989"/>
    </source>
</evidence>
<feature type="domain" description="ZipA C-terminal FtsZ-binding" evidence="12">
    <location>
        <begin position="135"/>
        <end position="262"/>
    </location>
</feature>
<keyword evidence="5 11" id="KW-1133">Transmembrane helix</keyword>
<sequence>MDKEILRIVIIASGLLVMMAMLLWGYLRSRRSSDNFKLFDGERDIGPLKESLKLHPEHDDFDVVPLSPSRPIAKQNTATSPANKPQSQAKPKQPAEKTPLKVVQPPVPVVEQDDDFDIDFDYEPLDLDPKPRAALPAIIQFSIVANADQGFNGVDLFEAFESAGLHYGSLKIFERLDAQRLVNFGVACMVEPGTFPDKNLESFYCPGVVFFMQHGELEDARIVFDDYVDTIAYLADALDGVAWDHQRQPLTEETVEAIRRSL</sequence>
<dbReference type="PANTHER" id="PTHR38685:SF1">
    <property type="entry name" value="CELL DIVISION PROTEIN ZIPA"/>
    <property type="match status" value="1"/>
</dbReference>
<keyword evidence="3 8" id="KW-0132">Cell division</keyword>
<evidence type="ECO:0000256" key="1">
    <source>
        <dbReference type="ARBA" id="ARBA00022475"/>
    </source>
</evidence>
<comment type="function">
    <text evidence="8">Essential cell division protein that stabilizes the FtsZ protofilaments by cross-linking them and that serves as a cytoplasmic membrane anchor for the Z ring. Also required for the recruitment to the septal ring of downstream cell division proteins.</text>
</comment>
<feature type="region of interest" description="Disordered" evidence="10">
    <location>
        <begin position="59"/>
        <end position="101"/>
    </location>
</feature>
<evidence type="ECO:0000256" key="10">
    <source>
        <dbReference type="SAM" id="MobiDB-lite"/>
    </source>
</evidence>
<dbReference type="InterPro" id="IPR036765">
    <property type="entry name" value="ZipA_FtsZ-bd_C_sf"/>
</dbReference>
<dbReference type="PANTHER" id="PTHR38685">
    <property type="entry name" value="CELL DIVISION PROTEIN ZIPA"/>
    <property type="match status" value="1"/>
</dbReference>
<keyword evidence="6 9" id="KW-0472">Membrane</keyword>
<comment type="similarity">
    <text evidence="8">Belongs to the ZipA family.</text>
</comment>
<dbReference type="OrthoDB" id="7054914at2"/>
<dbReference type="AlphaFoldDB" id="A0A1R4H737"/>
<dbReference type="Gene3D" id="3.30.1400.10">
    <property type="entry name" value="ZipA, C-terminal FtsZ-binding domain"/>
    <property type="match status" value="1"/>
</dbReference>
<dbReference type="Proteomes" id="UP000195442">
    <property type="component" value="Unassembled WGS sequence"/>
</dbReference>
<proteinExistence type="inferred from homology"/>
<dbReference type="GO" id="GO:0032153">
    <property type="term" value="C:cell division site"/>
    <property type="evidence" value="ECO:0007669"/>
    <property type="project" value="TreeGrafter"/>
</dbReference>
<dbReference type="SMART" id="SM00771">
    <property type="entry name" value="ZipA_C"/>
    <property type="match status" value="1"/>
</dbReference>
<evidence type="ECO:0000256" key="6">
    <source>
        <dbReference type="ARBA" id="ARBA00023136"/>
    </source>
</evidence>